<keyword evidence="2 3" id="KW-0694">RNA-binding</keyword>
<evidence type="ECO:0000259" key="5">
    <source>
        <dbReference type="PROSITE" id="PS50102"/>
    </source>
</evidence>
<organism evidence="6 7">
    <name type="scientific">Echinococcus multilocularis</name>
    <name type="common">Fox tapeworm</name>
    <dbReference type="NCBI Taxonomy" id="6211"/>
    <lineage>
        <taxon>Eukaryota</taxon>
        <taxon>Metazoa</taxon>
        <taxon>Spiralia</taxon>
        <taxon>Lophotrochozoa</taxon>
        <taxon>Platyhelminthes</taxon>
        <taxon>Cestoda</taxon>
        <taxon>Eucestoda</taxon>
        <taxon>Cyclophyllidea</taxon>
        <taxon>Taeniidae</taxon>
        <taxon>Echinococcus</taxon>
    </lineage>
</organism>
<feature type="region of interest" description="Disordered" evidence="4">
    <location>
        <begin position="218"/>
        <end position="259"/>
    </location>
</feature>
<evidence type="ECO:0000313" key="7">
    <source>
        <dbReference type="Proteomes" id="UP000017246"/>
    </source>
</evidence>
<evidence type="ECO:0000256" key="3">
    <source>
        <dbReference type="PROSITE-ProRule" id="PRU00176"/>
    </source>
</evidence>
<sequence>MIMAMKSDGLHNYFSKFGDIEESVVMMDNRTGRSRGFGYVKFREPSAVDQVLSKKIHVIDNKEVDPKRCNINMRGKNKRSLKIFVGGIAFEHNEEIIRNFFQCFGNVTDVNLLSNPGRPRHRGFAFVGFDDEEVVKKLIKMHFVNLHGKQVEIKPMEPPNTQKTFGYVPPGMLNTPNGRSGRGYSRFGSFHQHSIPYGGLNYWGHGGNGDGKADLLTDGNGGGNGWNQMINHHGNPTWSSQPPPPNQWNGSQPPSSLNGCWESQMAAAAAAAAFQSNGFSSPQQQWGSQPSSGGRPSGSCFRDNGSGCSGSGAGAGAGSSSIEQTLMNYNSWISPTLHQQQHQGGPSHPPSNLQPTSDQFSRRIIGNVGFGGTNDDSHFANTWNTAAPNDRVNQWSRNSMPLWSSGSVVQTDRGDSPTGARLGGVMSLSSNADSSVFRMDDGMYRATPGAGVNGLTTGGGAGLGTPEGTTFLTSEAASASDWPPTVAAVAQQRSMLAAAAAASQMKR</sequence>
<keyword evidence="1" id="KW-0677">Repeat</keyword>
<dbReference type="PROSITE" id="PS50102">
    <property type="entry name" value="RRM"/>
    <property type="match status" value="2"/>
</dbReference>
<feature type="compositionally biased region" description="Low complexity" evidence="4">
    <location>
        <begin position="280"/>
        <end position="299"/>
    </location>
</feature>
<keyword evidence="7" id="KW-1185">Reference proteome</keyword>
<dbReference type="InterPro" id="IPR012677">
    <property type="entry name" value="Nucleotide-bd_a/b_plait_sf"/>
</dbReference>
<dbReference type="InterPro" id="IPR035979">
    <property type="entry name" value="RBD_domain_sf"/>
</dbReference>
<reference evidence="6" key="1">
    <citation type="journal article" date="2013" name="Nature">
        <title>The genomes of four tapeworm species reveal adaptations to parasitism.</title>
        <authorList>
            <person name="Tsai I.J."/>
            <person name="Zarowiecki M."/>
            <person name="Holroyd N."/>
            <person name="Garciarrubio A."/>
            <person name="Sanchez-Flores A."/>
            <person name="Brooks K.L."/>
            <person name="Tracey A."/>
            <person name="Bobes R.J."/>
            <person name="Fragoso G."/>
            <person name="Sciutto E."/>
            <person name="Aslett M."/>
            <person name="Beasley H."/>
            <person name="Bennett H.M."/>
            <person name="Cai J."/>
            <person name="Camicia F."/>
            <person name="Clark R."/>
            <person name="Cucher M."/>
            <person name="De Silva N."/>
            <person name="Day T.A."/>
            <person name="Deplazes P."/>
            <person name="Estrada K."/>
            <person name="Fernandez C."/>
            <person name="Holland P.W."/>
            <person name="Hou J."/>
            <person name="Hu S."/>
            <person name="Huckvale T."/>
            <person name="Hung S.S."/>
            <person name="Kamenetzky L."/>
            <person name="Keane J.A."/>
            <person name="Kiss F."/>
            <person name="Koziol U."/>
            <person name="Lambert O."/>
            <person name="Liu K."/>
            <person name="Luo X."/>
            <person name="Luo Y."/>
            <person name="Macchiaroli N."/>
            <person name="Nichol S."/>
            <person name="Paps J."/>
            <person name="Parkinson J."/>
            <person name="Pouchkina-Stantcheva N."/>
            <person name="Riddiford N."/>
            <person name="Rosenzvit M."/>
            <person name="Salinas G."/>
            <person name="Wasmuth J.D."/>
            <person name="Zamanian M."/>
            <person name="Zheng Y."/>
            <person name="Cai X."/>
            <person name="Soberon X."/>
            <person name="Olson P.D."/>
            <person name="Laclette J.P."/>
            <person name="Brehm K."/>
            <person name="Berriman M."/>
            <person name="Garciarrubio A."/>
            <person name="Bobes R.J."/>
            <person name="Fragoso G."/>
            <person name="Sanchez-Flores A."/>
            <person name="Estrada K."/>
            <person name="Cevallos M.A."/>
            <person name="Morett E."/>
            <person name="Gonzalez V."/>
            <person name="Portillo T."/>
            <person name="Ochoa-Leyva A."/>
            <person name="Jose M.V."/>
            <person name="Sciutto E."/>
            <person name="Landa A."/>
            <person name="Jimenez L."/>
            <person name="Valdes V."/>
            <person name="Carrero J.C."/>
            <person name="Larralde C."/>
            <person name="Morales-Montor J."/>
            <person name="Limon-Lason J."/>
            <person name="Soberon X."/>
            <person name="Laclette J.P."/>
        </authorList>
    </citation>
    <scope>NUCLEOTIDE SEQUENCE [LARGE SCALE GENOMIC DNA]</scope>
</reference>
<feature type="compositionally biased region" description="Gly residues" evidence="4">
    <location>
        <begin position="307"/>
        <end position="317"/>
    </location>
</feature>
<feature type="region of interest" description="Disordered" evidence="4">
    <location>
        <begin position="337"/>
        <end position="358"/>
    </location>
</feature>
<evidence type="ECO:0000313" key="6">
    <source>
        <dbReference type="EMBL" id="CDI96970.1"/>
    </source>
</evidence>
<evidence type="ECO:0000256" key="4">
    <source>
        <dbReference type="SAM" id="MobiDB-lite"/>
    </source>
</evidence>
<dbReference type="PANTHER" id="PTHR48032">
    <property type="entry name" value="RNA-BINDING PROTEIN MUSASHI HOMOLOG RBP6"/>
    <property type="match status" value="1"/>
</dbReference>
<dbReference type="EMBL" id="LN902843">
    <property type="protein sequence ID" value="CDI96970.1"/>
    <property type="molecule type" value="Genomic_DNA"/>
</dbReference>
<evidence type="ECO:0000256" key="2">
    <source>
        <dbReference type="ARBA" id="ARBA00022884"/>
    </source>
</evidence>
<dbReference type="eggNOG" id="KOG4205">
    <property type="taxonomic scope" value="Eukaryota"/>
</dbReference>
<name>A0A087VXG2_ECHMU</name>
<feature type="domain" description="RRM" evidence="5">
    <location>
        <begin position="81"/>
        <end position="158"/>
    </location>
</feature>
<feature type="compositionally biased region" description="Polar residues" evidence="4">
    <location>
        <begin position="226"/>
        <end position="240"/>
    </location>
</feature>
<accession>A0A087VXG2</accession>
<dbReference type="Proteomes" id="UP000017246">
    <property type="component" value="Unassembled WGS sequence"/>
</dbReference>
<dbReference type="InterPro" id="IPR000504">
    <property type="entry name" value="RRM_dom"/>
</dbReference>
<feature type="region of interest" description="Disordered" evidence="4">
    <location>
        <begin position="404"/>
        <end position="426"/>
    </location>
</feature>
<dbReference type="AlphaFoldDB" id="A0A087VXG2"/>
<dbReference type="SMART" id="SM00360">
    <property type="entry name" value="RRM"/>
    <property type="match status" value="2"/>
</dbReference>
<dbReference type="Pfam" id="PF00076">
    <property type="entry name" value="RRM_1"/>
    <property type="match status" value="2"/>
</dbReference>
<dbReference type="OrthoDB" id="1875751at2759"/>
<dbReference type="PANTHER" id="PTHR48032:SF6">
    <property type="entry name" value="RNA-BINDING (RRM_RBD_RNP MOTIFS) FAMILY PROTEIN"/>
    <property type="match status" value="1"/>
</dbReference>
<protein>
    <submittedName>
        <fullName evidence="6">Rna binding protein musashi</fullName>
    </submittedName>
</protein>
<dbReference type="Gene3D" id="3.30.70.330">
    <property type="match status" value="2"/>
</dbReference>
<feature type="region of interest" description="Disordered" evidence="4">
    <location>
        <begin position="276"/>
        <end position="320"/>
    </location>
</feature>
<dbReference type="STRING" id="6211.A0A087VXG2"/>
<dbReference type="SUPFAM" id="SSF54928">
    <property type="entry name" value="RNA-binding domain, RBD"/>
    <property type="match status" value="2"/>
</dbReference>
<gene>
    <name evidence="6" type="ORF">EmuJ_000070600</name>
</gene>
<dbReference type="OMA" id="KRCNINM"/>
<proteinExistence type="predicted"/>
<evidence type="ECO:0000256" key="1">
    <source>
        <dbReference type="ARBA" id="ARBA00022737"/>
    </source>
</evidence>
<feature type="domain" description="RRM" evidence="5">
    <location>
        <begin position="1"/>
        <end position="76"/>
    </location>
</feature>
<feature type="compositionally biased region" description="Polar residues" evidence="4">
    <location>
        <begin position="247"/>
        <end position="258"/>
    </location>
</feature>
<reference evidence="6" key="2">
    <citation type="submission" date="2015-11" db="EMBL/GenBank/DDBJ databases">
        <authorList>
            <person name="Zhang Y."/>
            <person name="Guo Z."/>
        </authorList>
    </citation>
    <scope>NUCLEOTIDE SEQUENCE</scope>
</reference>
<dbReference type="GO" id="GO:0006417">
    <property type="term" value="P:regulation of translation"/>
    <property type="evidence" value="ECO:0007669"/>
    <property type="project" value="TreeGrafter"/>
</dbReference>
<dbReference type="GO" id="GO:0003729">
    <property type="term" value="F:mRNA binding"/>
    <property type="evidence" value="ECO:0007669"/>
    <property type="project" value="TreeGrafter"/>
</dbReference>